<dbReference type="Proteomes" id="UP000299102">
    <property type="component" value="Unassembled WGS sequence"/>
</dbReference>
<dbReference type="EMBL" id="BGZK01000635">
    <property type="protein sequence ID" value="GBP53862.1"/>
    <property type="molecule type" value="Genomic_DNA"/>
</dbReference>
<dbReference type="AlphaFoldDB" id="A0A4C1WTF4"/>
<name>A0A4C1WTF4_EUMVA</name>
<comment type="caution">
    <text evidence="1">The sequence shown here is derived from an EMBL/GenBank/DDBJ whole genome shotgun (WGS) entry which is preliminary data.</text>
</comment>
<protein>
    <recommendedName>
        <fullName evidence="3">Reverse transcriptase domain-containing protein</fullName>
    </recommendedName>
</protein>
<evidence type="ECO:0000313" key="1">
    <source>
        <dbReference type="EMBL" id="GBP53862.1"/>
    </source>
</evidence>
<gene>
    <name evidence="1" type="ORF">EVAR_96769_1</name>
</gene>
<accession>A0A4C1WTF4</accession>
<keyword evidence="2" id="KW-1185">Reference proteome</keyword>
<evidence type="ECO:0000313" key="2">
    <source>
        <dbReference type="Proteomes" id="UP000299102"/>
    </source>
</evidence>
<organism evidence="1 2">
    <name type="scientific">Eumeta variegata</name>
    <name type="common">Bagworm moth</name>
    <name type="synonym">Eumeta japonica</name>
    <dbReference type="NCBI Taxonomy" id="151549"/>
    <lineage>
        <taxon>Eukaryota</taxon>
        <taxon>Metazoa</taxon>
        <taxon>Ecdysozoa</taxon>
        <taxon>Arthropoda</taxon>
        <taxon>Hexapoda</taxon>
        <taxon>Insecta</taxon>
        <taxon>Pterygota</taxon>
        <taxon>Neoptera</taxon>
        <taxon>Endopterygota</taxon>
        <taxon>Lepidoptera</taxon>
        <taxon>Glossata</taxon>
        <taxon>Ditrysia</taxon>
        <taxon>Tineoidea</taxon>
        <taxon>Psychidae</taxon>
        <taxon>Oiketicinae</taxon>
        <taxon>Eumeta</taxon>
    </lineage>
</organism>
<evidence type="ECO:0008006" key="3">
    <source>
        <dbReference type="Google" id="ProtNLM"/>
    </source>
</evidence>
<proteinExistence type="predicted"/>
<sequence>MRCERNGVFEVITVRTTGPKRDNYWAVHIRRRFEKADLGLYVSEFMCWQAVFPQEKRAINVGFGFTRGRSPIDMDVELIQQLFGAWEDLRHAIGLVCDLSKAFDCANYETLTVKLRHYAMTGEEPTS</sequence>
<reference evidence="1 2" key="1">
    <citation type="journal article" date="2019" name="Commun. Biol.">
        <title>The bagworm genome reveals a unique fibroin gene that provides high tensile strength.</title>
        <authorList>
            <person name="Kono N."/>
            <person name="Nakamura H."/>
            <person name="Ohtoshi R."/>
            <person name="Tomita M."/>
            <person name="Numata K."/>
            <person name="Arakawa K."/>
        </authorList>
    </citation>
    <scope>NUCLEOTIDE SEQUENCE [LARGE SCALE GENOMIC DNA]</scope>
</reference>
<dbReference type="OrthoDB" id="414730at2759"/>